<name>A0A6V7NI86_ANACO</name>
<organism evidence="6">
    <name type="scientific">Ananas comosus var. bracteatus</name>
    <name type="common">red pineapple</name>
    <dbReference type="NCBI Taxonomy" id="296719"/>
    <lineage>
        <taxon>Eukaryota</taxon>
        <taxon>Viridiplantae</taxon>
        <taxon>Streptophyta</taxon>
        <taxon>Embryophyta</taxon>
        <taxon>Tracheophyta</taxon>
        <taxon>Spermatophyta</taxon>
        <taxon>Magnoliopsida</taxon>
        <taxon>Liliopsida</taxon>
        <taxon>Poales</taxon>
        <taxon>Bromeliaceae</taxon>
        <taxon>Bromelioideae</taxon>
        <taxon>Ananas</taxon>
    </lineage>
</organism>
<dbReference type="PANTHER" id="PTHR32401:SF16">
    <property type="entry name" value="CONCANAVALIN A-LIKE LECTIN FAMILY PROTEIN"/>
    <property type="match status" value="1"/>
</dbReference>
<dbReference type="EMBL" id="LR862138">
    <property type="protein sequence ID" value="CAD1818290.1"/>
    <property type="molecule type" value="Genomic_DNA"/>
</dbReference>
<dbReference type="GO" id="GO:0030246">
    <property type="term" value="F:carbohydrate binding"/>
    <property type="evidence" value="ECO:0007669"/>
    <property type="project" value="UniProtKB-KW"/>
</dbReference>
<protein>
    <recommendedName>
        <fullName evidence="5">Legume lectin domain-containing protein</fullName>
    </recommendedName>
</protein>
<evidence type="ECO:0000256" key="3">
    <source>
        <dbReference type="SAM" id="Phobius"/>
    </source>
</evidence>
<evidence type="ECO:0000256" key="2">
    <source>
        <dbReference type="ARBA" id="ARBA00022734"/>
    </source>
</evidence>
<evidence type="ECO:0000313" key="6">
    <source>
        <dbReference type="EMBL" id="CAD1818290.1"/>
    </source>
</evidence>
<dbReference type="InterPro" id="IPR001220">
    <property type="entry name" value="Legume_lectin_dom"/>
</dbReference>
<dbReference type="AlphaFoldDB" id="A0A6V7NI86"/>
<dbReference type="Gene3D" id="2.60.120.200">
    <property type="match status" value="1"/>
</dbReference>
<dbReference type="InterPro" id="IPR050258">
    <property type="entry name" value="Leguminous_Lectin"/>
</dbReference>
<feature type="chain" id="PRO_5027556509" description="Legume lectin domain-containing protein" evidence="4">
    <location>
        <begin position="25"/>
        <end position="313"/>
    </location>
</feature>
<evidence type="ECO:0000256" key="4">
    <source>
        <dbReference type="SAM" id="SignalP"/>
    </source>
</evidence>
<dbReference type="InterPro" id="IPR013320">
    <property type="entry name" value="ConA-like_dom_sf"/>
</dbReference>
<evidence type="ECO:0000259" key="5">
    <source>
        <dbReference type="Pfam" id="PF00139"/>
    </source>
</evidence>
<keyword evidence="3" id="KW-1133">Transmembrane helix</keyword>
<feature type="domain" description="Legume lectin" evidence="5">
    <location>
        <begin position="74"/>
        <end position="164"/>
    </location>
</feature>
<reference evidence="6" key="1">
    <citation type="submission" date="2020-07" db="EMBL/GenBank/DDBJ databases">
        <authorList>
            <person name="Lin J."/>
        </authorList>
    </citation>
    <scope>NUCLEOTIDE SEQUENCE</scope>
</reference>
<gene>
    <name evidence="6" type="ORF">CB5_LOCUS1501</name>
</gene>
<evidence type="ECO:0000256" key="1">
    <source>
        <dbReference type="ARBA" id="ARBA00007606"/>
    </source>
</evidence>
<proteinExistence type="inferred from homology"/>
<feature type="transmembrane region" description="Helical" evidence="3">
    <location>
        <begin position="248"/>
        <end position="277"/>
    </location>
</feature>
<accession>A0A6V7NI86</accession>
<dbReference type="PANTHER" id="PTHR32401">
    <property type="entry name" value="CONCANAVALIN A-LIKE LECTIN FAMILY PROTEIN"/>
    <property type="match status" value="1"/>
</dbReference>
<comment type="similarity">
    <text evidence="1">Belongs to the leguminous lectin family.</text>
</comment>
<keyword evidence="3" id="KW-0472">Membrane</keyword>
<keyword evidence="3" id="KW-0812">Transmembrane</keyword>
<keyword evidence="4" id="KW-0732">Signal</keyword>
<feature type="signal peptide" evidence="4">
    <location>
        <begin position="1"/>
        <end position="24"/>
    </location>
</feature>
<sequence length="313" mass="33871">MAAASRVHLLAFILFCAARLLARASSGGEETPFSFSFEAFEKNRGFGSKIALYGDAEIVNSTARSPPRRTREPRFSTYFVFSASSSNGGGLAFFLTPSSAQMGSDGGLLRNGLPPSVVAVSFVASHDPKIGNLGENYVEIDVGGEISIKSSDLSSSNLSLSGRRSCIRGSIITGLRIDWSMLRREKMLVGLSSLSGSGNSTQNTTLYSWAFSVYHGATYLMHSEPLDPDTFLVRPRESPPAAHIRRNYPWGILIALVFAAACGAMVTFFTLFVWFAVVAHRPIAPVEYPVHPSEVVYEKIVLVKVKDATNASK</sequence>
<dbReference type="SUPFAM" id="SSF49899">
    <property type="entry name" value="Concanavalin A-like lectins/glucanases"/>
    <property type="match status" value="1"/>
</dbReference>
<keyword evidence="2" id="KW-0430">Lectin</keyword>
<dbReference type="Pfam" id="PF00139">
    <property type="entry name" value="Lectin_legB"/>
    <property type="match status" value="1"/>
</dbReference>